<name>A0ACB9YLM9_9PEZI</name>
<reference evidence="1 2" key="1">
    <citation type="journal article" date="2022" name="New Phytol.">
        <title>Ecological generalism drives hyperdiversity of secondary metabolite gene clusters in xylarialean endophytes.</title>
        <authorList>
            <person name="Franco M.E.E."/>
            <person name="Wisecaver J.H."/>
            <person name="Arnold A.E."/>
            <person name="Ju Y.M."/>
            <person name="Slot J.C."/>
            <person name="Ahrendt S."/>
            <person name="Moore L.P."/>
            <person name="Eastman K.E."/>
            <person name="Scott K."/>
            <person name="Konkel Z."/>
            <person name="Mondo S.J."/>
            <person name="Kuo A."/>
            <person name="Hayes R.D."/>
            <person name="Haridas S."/>
            <person name="Andreopoulos B."/>
            <person name="Riley R."/>
            <person name="LaButti K."/>
            <person name="Pangilinan J."/>
            <person name="Lipzen A."/>
            <person name="Amirebrahimi M."/>
            <person name="Yan J."/>
            <person name="Adam C."/>
            <person name="Keymanesh K."/>
            <person name="Ng V."/>
            <person name="Louie K."/>
            <person name="Northen T."/>
            <person name="Drula E."/>
            <person name="Henrissat B."/>
            <person name="Hsieh H.M."/>
            <person name="Youens-Clark K."/>
            <person name="Lutzoni F."/>
            <person name="Miadlikowska J."/>
            <person name="Eastwood D.C."/>
            <person name="Hamelin R.C."/>
            <person name="Grigoriev I.V."/>
            <person name="U'Ren J.M."/>
        </authorList>
    </citation>
    <scope>NUCLEOTIDE SEQUENCE [LARGE SCALE GENOMIC DNA]</scope>
    <source>
        <strain evidence="1 2">CBS 119005</strain>
    </source>
</reference>
<accession>A0ACB9YLM9</accession>
<organism evidence="1 2">
    <name type="scientific">Hypoxylon rubiginosum</name>
    <dbReference type="NCBI Taxonomy" id="110542"/>
    <lineage>
        <taxon>Eukaryota</taxon>
        <taxon>Fungi</taxon>
        <taxon>Dikarya</taxon>
        <taxon>Ascomycota</taxon>
        <taxon>Pezizomycotina</taxon>
        <taxon>Sordariomycetes</taxon>
        <taxon>Xylariomycetidae</taxon>
        <taxon>Xylariales</taxon>
        <taxon>Hypoxylaceae</taxon>
        <taxon>Hypoxylon</taxon>
    </lineage>
</organism>
<comment type="caution">
    <text evidence="1">The sequence shown here is derived from an EMBL/GenBank/DDBJ whole genome shotgun (WGS) entry which is preliminary data.</text>
</comment>
<gene>
    <name evidence="1" type="ORF">F4820DRAFT_437799</name>
</gene>
<dbReference type="EMBL" id="MU393599">
    <property type="protein sequence ID" value="KAI4860102.1"/>
    <property type="molecule type" value="Genomic_DNA"/>
</dbReference>
<protein>
    <submittedName>
        <fullName evidence="1">Uncharacterized protein</fullName>
    </submittedName>
</protein>
<evidence type="ECO:0000313" key="1">
    <source>
        <dbReference type="EMBL" id="KAI4860102.1"/>
    </source>
</evidence>
<dbReference type="Proteomes" id="UP001497700">
    <property type="component" value="Unassembled WGS sequence"/>
</dbReference>
<sequence length="184" mass="21052">MDAFQRALVDERLCIQQCPETIKGLGVFAKQDLSKGLRLFVETPMFAYESKEDALRNIVHDFAMLPFDEQILFIRLFAGVIDTVPIIRKLNHDIGYAVATPERLRQIAQHNCIEGQGTGCVIQFFCSHLNHSCVPNAWLYWNDARNAMVLHAVRDIAKGEEITISYLQESVYLNRAQRNARLEN</sequence>
<keyword evidence="2" id="KW-1185">Reference proteome</keyword>
<evidence type="ECO:0000313" key="2">
    <source>
        <dbReference type="Proteomes" id="UP001497700"/>
    </source>
</evidence>
<proteinExistence type="predicted"/>